<dbReference type="EMBL" id="ABEU02000006">
    <property type="protein sequence ID" value="PNR52457.1"/>
    <property type="molecule type" value="Genomic_DNA"/>
</dbReference>
<evidence type="ECO:0000313" key="1">
    <source>
        <dbReference type="EMBL" id="PNR52457.1"/>
    </source>
</evidence>
<gene>
    <name evidence="1" type="ORF">PHYPA_008831</name>
</gene>
<proteinExistence type="predicted"/>
<dbReference type="EnsemblPlants" id="Pp3c6_11700V3.1">
    <property type="protein sequence ID" value="Pp3c6_11700V3.1"/>
    <property type="gene ID" value="Pp3c6_11700"/>
</dbReference>
<keyword evidence="3" id="KW-1185">Reference proteome</keyword>
<sequence length="25" mass="2891">MPSDYSKNQFLTMLSKVSKNFLALK</sequence>
<name>A0A2K1KFA3_PHYPA</name>
<protein>
    <submittedName>
        <fullName evidence="1 2">Uncharacterized protein</fullName>
    </submittedName>
</protein>
<organism evidence="1">
    <name type="scientific">Physcomitrium patens</name>
    <name type="common">Spreading-leaved earth moss</name>
    <name type="synonym">Physcomitrella patens</name>
    <dbReference type="NCBI Taxonomy" id="3218"/>
    <lineage>
        <taxon>Eukaryota</taxon>
        <taxon>Viridiplantae</taxon>
        <taxon>Streptophyta</taxon>
        <taxon>Embryophyta</taxon>
        <taxon>Bryophyta</taxon>
        <taxon>Bryophytina</taxon>
        <taxon>Bryopsida</taxon>
        <taxon>Funariidae</taxon>
        <taxon>Funariales</taxon>
        <taxon>Funariaceae</taxon>
        <taxon>Physcomitrium</taxon>
    </lineage>
</organism>
<dbReference type="Proteomes" id="UP000006727">
    <property type="component" value="Chromosome 6"/>
</dbReference>
<reference evidence="2" key="3">
    <citation type="submission" date="2020-12" db="UniProtKB">
        <authorList>
            <consortium name="EnsemblPlants"/>
        </authorList>
    </citation>
    <scope>IDENTIFICATION</scope>
</reference>
<evidence type="ECO:0000313" key="2">
    <source>
        <dbReference type="EnsemblPlants" id="Pp3c6_11700V3.1"/>
    </source>
</evidence>
<dbReference type="InParanoid" id="A0A2K1KFA3"/>
<accession>A0A2K1KFA3</accession>
<evidence type="ECO:0000313" key="3">
    <source>
        <dbReference type="Proteomes" id="UP000006727"/>
    </source>
</evidence>
<dbReference type="Gramene" id="Pp3c6_11700V3.1">
    <property type="protein sequence ID" value="Pp3c6_11700V3.1"/>
    <property type="gene ID" value="Pp3c6_11700"/>
</dbReference>
<reference evidence="1 3" key="2">
    <citation type="journal article" date="2018" name="Plant J.">
        <title>The Physcomitrella patens chromosome-scale assembly reveals moss genome structure and evolution.</title>
        <authorList>
            <person name="Lang D."/>
            <person name="Ullrich K.K."/>
            <person name="Murat F."/>
            <person name="Fuchs J."/>
            <person name="Jenkins J."/>
            <person name="Haas F.B."/>
            <person name="Piednoel M."/>
            <person name="Gundlach H."/>
            <person name="Van Bel M."/>
            <person name="Meyberg R."/>
            <person name="Vives C."/>
            <person name="Morata J."/>
            <person name="Symeonidi A."/>
            <person name="Hiss M."/>
            <person name="Muchero W."/>
            <person name="Kamisugi Y."/>
            <person name="Saleh O."/>
            <person name="Blanc G."/>
            <person name="Decker E.L."/>
            <person name="van Gessel N."/>
            <person name="Grimwood J."/>
            <person name="Hayes R.D."/>
            <person name="Graham S.W."/>
            <person name="Gunter L.E."/>
            <person name="McDaniel S.F."/>
            <person name="Hoernstein S.N.W."/>
            <person name="Larsson A."/>
            <person name="Li F.W."/>
            <person name="Perroud P.F."/>
            <person name="Phillips J."/>
            <person name="Ranjan P."/>
            <person name="Rokshar D.S."/>
            <person name="Rothfels C.J."/>
            <person name="Schneider L."/>
            <person name="Shu S."/>
            <person name="Stevenson D.W."/>
            <person name="Thummler F."/>
            <person name="Tillich M."/>
            <person name="Villarreal Aguilar J.C."/>
            <person name="Widiez T."/>
            <person name="Wong G.K."/>
            <person name="Wymore A."/>
            <person name="Zhang Y."/>
            <person name="Zimmer A.D."/>
            <person name="Quatrano R.S."/>
            <person name="Mayer K.F.X."/>
            <person name="Goodstein D."/>
            <person name="Casacuberta J.M."/>
            <person name="Vandepoele K."/>
            <person name="Reski R."/>
            <person name="Cuming A.C."/>
            <person name="Tuskan G.A."/>
            <person name="Maumus F."/>
            <person name="Salse J."/>
            <person name="Schmutz J."/>
            <person name="Rensing S.A."/>
        </authorList>
    </citation>
    <scope>NUCLEOTIDE SEQUENCE [LARGE SCALE GENOMIC DNA]</scope>
    <source>
        <strain evidence="2 3">cv. Gransden 2004</strain>
    </source>
</reference>
<reference evidence="1 3" key="1">
    <citation type="journal article" date="2008" name="Science">
        <title>The Physcomitrella genome reveals evolutionary insights into the conquest of land by plants.</title>
        <authorList>
            <person name="Rensing S."/>
            <person name="Lang D."/>
            <person name="Zimmer A."/>
            <person name="Terry A."/>
            <person name="Salamov A."/>
            <person name="Shapiro H."/>
            <person name="Nishiyama T."/>
            <person name="Perroud P.-F."/>
            <person name="Lindquist E."/>
            <person name="Kamisugi Y."/>
            <person name="Tanahashi T."/>
            <person name="Sakakibara K."/>
            <person name="Fujita T."/>
            <person name="Oishi K."/>
            <person name="Shin-I T."/>
            <person name="Kuroki Y."/>
            <person name="Toyoda A."/>
            <person name="Suzuki Y."/>
            <person name="Hashimoto A."/>
            <person name="Yamaguchi K."/>
            <person name="Sugano A."/>
            <person name="Kohara Y."/>
            <person name="Fujiyama A."/>
            <person name="Anterola A."/>
            <person name="Aoki S."/>
            <person name="Ashton N."/>
            <person name="Barbazuk W.B."/>
            <person name="Barker E."/>
            <person name="Bennetzen J."/>
            <person name="Bezanilla M."/>
            <person name="Blankenship R."/>
            <person name="Cho S.H."/>
            <person name="Dutcher S."/>
            <person name="Estelle M."/>
            <person name="Fawcett J.A."/>
            <person name="Gundlach H."/>
            <person name="Hanada K."/>
            <person name="Heyl A."/>
            <person name="Hicks K.A."/>
            <person name="Hugh J."/>
            <person name="Lohr M."/>
            <person name="Mayer K."/>
            <person name="Melkozernov A."/>
            <person name="Murata T."/>
            <person name="Nelson D."/>
            <person name="Pils B."/>
            <person name="Prigge M."/>
            <person name="Reiss B."/>
            <person name="Renner T."/>
            <person name="Rombauts S."/>
            <person name="Rushton P."/>
            <person name="Sanderfoot A."/>
            <person name="Schween G."/>
            <person name="Shiu S.-H."/>
            <person name="Stueber K."/>
            <person name="Theodoulou F.L."/>
            <person name="Tu H."/>
            <person name="Van de Peer Y."/>
            <person name="Verrier P.J."/>
            <person name="Waters E."/>
            <person name="Wood A."/>
            <person name="Yang L."/>
            <person name="Cove D."/>
            <person name="Cuming A."/>
            <person name="Hasebe M."/>
            <person name="Lucas S."/>
            <person name="Mishler D.B."/>
            <person name="Reski R."/>
            <person name="Grigoriev I."/>
            <person name="Quatrano R.S."/>
            <person name="Boore J.L."/>
        </authorList>
    </citation>
    <scope>NUCLEOTIDE SEQUENCE [LARGE SCALE GENOMIC DNA]</scope>
    <source>
        <strain evidence="2 3">cv. Gransden 2004</strain>
    </source>
</reference>
<dbReference type="AlphaFoldDB" id="A0A2K1KFA3"/>